<name>A0A9Q1K177_9CARY</name>
<reference evidence="2" key="1">
    <citation type="submission" date="2022-04" db="EMBL/GenBank/DDBJ databases">
        <title>Carnegiea gigantea Genome sequencing and assembly v2.</title>
        <authorList>
            <person name="Copetti D."/>
            <person name="Sanderson M.J."/>
            <person name="Burquez A."/>
            <person name="Wojciechowski M.F."/>
        </authorList>
    </citation>
    <scope>NUCLEOTIDE SEQUENCE</scope>
    <source>
        <strain evidence="2">SGP5-SGP5p</strain>
        <tissue evidence="2">Aerial part</tissue>
    </source>
</reference>
<feature type="region of interest" description="Disordered" evidence="1">
    <location>
        <begin position="104"/>
        <end position="130"/>
    </location>
</feature>
<gene>
    <name evidence="2" type="ORF">Cgig2_033732</name>
</gene>
<proteinExistence type="predicted"/>
<evidence type="ECO:0000313" key="2">
    <source>
        <dbReference type="EMBL" id="KAJ8434782.1"/>
    </source>
</evidence>
<comment type="caution">
    <text evidence="2">The sequence shown here is derived from an EMBL/GenBank/DDBJ whole genome shotgun (WGS) entry which is preliminary data.</text>
</comment>
<dbReference type="EMBL" id="JAKOGI010000450">
    <property type="protein sequence ID" value="KAJ8434782.1"/>
    <property type="molecule type" value="Genomic_DNA"/>
</dbReference>
<keyword evidence="3" id="KW-1185">Reference proteome</keyword>
<accession>A0A9Q1K177</accession>
<sequence>MTDEMALYILGNFKWCRREVVLPSHLLSSDYDELFSNFVCAVAKEYAQDYEVPEFPQVVFLAMLYNDTVKLGVLRGWMIGELQWSALQVWVGCNRGGIMEARQQVGSDDLKEEESSGSDDQTPLSSAGSEEESSTLWPSLIPENHHGPCPDFYLLVAMQYVHNSRIPKMTRAIFYAMVLIDAAELELSSRIVIDYMMSALRELKWDVIESWLL</sequence>
<protein>
    <submittedName>
        <fullName evidence="2">Uncharacterized protein</fullName>
    </submittedName>
</protein>
<organism evidence="2 3">
    <name type="scientific">Carnegiea gigantea</name>
    <dbReference type="NCBI Taxonomy" id="171969"/>
    <lineage>
        <taxon>Eukaryota</taxon>
        <taxon>Viridiplantae</taxon>
        <taxon>Streptophyta</taxon>
        <taxon>Embryophyta</taxon>
        <taxon>Tracheophyta</taxon>
        <taxon>Spermatophyta</taxon>
        <taxon>Magnoliopsida</taxon>
        <taxon>eudicotyledons</taxon>
        <taxon>Gunneridae</taxon>
        <taxon>Pentapetalae</taxon>
        <taxon>Caryophyllales</taxon>
        <taxon>Cactineae</taxon>
        <taxon>Cactaceae</taxon>
        <taxon>Cactoideae</taxon>
        <taxon>Echinocereeae</taxon>
        <taxon>Carnegiea</taxon>
    </lineage>
</organism>
<evidence type="ECO:0000256" key="1">
    <source>
        <dbReference type="SAM" id="MobiDB-lite"/>
    </source>
</evidence>
<dbReference type="Proteomes" id="UP001153076">
    <property type="component" value="Unassembled WGS sequence"/>
</dbReference>
<dbReference type="AlphaFoldDB" id="A0A9Q1K177"/>
<feature type="compositionally biased region" description="Polar residues" evidence="1">
    <location>
        <begin position="118"/>
        <end position="128"/>
    </location>
</feature>
<evidence type="ECO:0000313" key="3">
    <source>
        <dbReference type="Proteomes" id="UP001153076"/>
    </source>
</evidence>